<evidence type="ECO:0000256" key="1">
    <source>
        <dbReference type="SAM" id="SignalP"/>
    </source>
</evidence>
<evidence type="ECO:0000313" key="3">
    <source>
        <dbReference type="Proteomes" id="UP000318199"/>
    </source>
</evidence>
<keyword evidence="1" id="KW-0732">Signal</keyword>
<dbReference type="EMBL" id="VOBQ01000002">
    <property type="protein sequence ID" value="TWO72995.1"/>
    <property type="molecule type" value="Genomic_DNA"/>
</dbReference>
<feature type="chain" id="PRO_5021907589" evidence="1">
    <location>
        <begin position="19"/>
        <end position="94"/>
    </location>
</feature>
<evidence type="ECO:0000313" key="2">
    <source>
        <dbReference type="EMBL" id="TWO72995.1"/>
    </source>
</evidence>
<dbReference type="RefSeq" id="WP_145890372.1">
    <property type="nucleotide sequence ID" value="NZ_VOBQ01000002.1"/>
</dbReference>
<comment type="caution">
    <text evidence="2">The sequence shown here is derived from an EMBL/GenBank/DDBJ whole genome shotgun (WGS) entry which is preliminary data.</text>
</comment>
<dbReference type="InterPro" id="IPR042230">
    <property type="entry name" value="CusF_sf"/>
</dbReference>
<dbReference type="Pfam" id="PF11604">
    <property type="entry name" value="CusF_Ec"/>
    <property type="match status" value="1"/>
</dbReference>
<gene>
    <name evidence="2" type="ORF">FN976_01790</name>
</gene>
<dbReference type="AlphaFoldDB" id="A0A562ZXH6"/>
<feature type="signal peptide" evidence="1">
    <location>
        <begin position="1"/>
        <end position="18"/>
    </location>
</feature>
<keyword evidence="3" id="KW-1185">Reference proteome</keyword>
<dbReference type="InterPro" id="IPR021647">
    <property type="entry name" value="CusF_Ec"/>
</dbReference>
<accession>A0A562ZXH6</accession>
<organism evidence="2 3">
    <name type="scientific">Caenimonas sedimenti</name>
    <dbReference type="NCBI Taxonomy" id="2596921"/>
    <lineage>
        <taxon>Bacteria</taxon>
        <taxon>Pseudomonadati</taxon>
        <taxon>Pseudomonadota</taxon>
        <taxon>Betaproteobacteria</taxon>
        <taxon>Burkholderiales</taxon>
        <taxon>Comamonadaceae</taxon>
        <taxon>Caenimonas</taxon>
    </lineage>
</organism>
<reference evidence="2 3" key="1">
    <citation type="submission" date="2019-07" db="EMBL/GenBank/DDBJ databases">
        <title>Caenimonas sedimenti sp. nov., isolated from activated sludge.</title>
        <authorList>
            <person name="Xu J."/>
        </authorList>
    </citation>
    <scope>NUCLEOTIDE SEQUENCE [LARGE SCALE GENOMIC DNA]</scope>
    <source>
        <strain evidence="2 3">HX-9-20</strain>
    </source>
</reference>
<protein>
    <submittedName>
        <fullName evidence="2">Copper-binding protein</fullName>
    </submittedName>
</protein>
<dbReference type="Proteomes" id="UP000318199">
    <property type="component" value="Unassembled WGS sequence"/>
</dbReference>
<name>A0A562ZXH6_9BURK</name>
<proteinExistence type="predicted"/>
<sequence>MRHLFFAAALALGFAAHAGPPEWVAAKVVKVEPERSRVTLDHERVKSIDMEAMVMPFKVAKAVDLKPFKAGDKVRFRLANKDDHLVVEAMEKAR</sequence>
<dbReference type="Gene3D" id="2.40.50.320">
    <property type="entry name" value="Copper binding periplasmic protein CusF"/>
    <property type="match status" value="1"/>
</dbReference>
<dbReference type="OrthoDB" id="9180744at2"/>